<organism evidence="7 8">
    <name type="scientific">Myripristis murdjan</name>
    <name type="common">pinecone soldierfish</name>
    <dbReference type="NCBI Taxonomy" id="586833"/>
    <lineage>
        <taxon>Eukaryota</taxon>
        <taxon>Metazoa</taxon>
        <taxon>Chordata</taxon>
        <taxon>Craniata</taxon>
        <taxon>Vertebrata</taxon>
        <taxon>Euteleostomi</taxon>
        <taxon>Actinopterygii</taxon>
        <taxon>Neopterygii</taxon>
        <taxon>Teleostei</taxon>
        <taxon>Neoteleostei</taxon>
        <taxon>Acanthomorphata</taxon>
        <taxon>Holocentriformes</taxon>
        <taxon>Holocentridae</taxon>
        <taxon>Myripristis</taxon>
    </lineage>
</organism>
<evidence type="ECO:0000259" key="5">
    <source>
        <dbReference type="PROSITE" id="PS50119"/>
    </source>
</evidence>
<dbReference type="Pfam" id="PF00622">
    <property type="entry name" value="SPRY"/>
    <property type="match status" value="1"/>
</dbReference>
<evidence type="ECO:0000256" key="2">
    <source>
        <dbReference type="ARBA" id="ARBA00022833"/>
    </source>
</evidence>
<dbReference type="SUPFAM" id="SSF57845">
    <property type="entry name" value="B-box zinc-binding domain"/>
    <property type="match status" value="1"/>
</dbReference>
<dbReference type="InterPro" id="IPR043136">
    <property type="entry name" value="B30.2/SPRY_sf"/>
</dbReference>
<dbReference type="Ensembl" id="ENSMMDT00005026255.1">
    <property type="protein sequence ID" value="ENSMMDP00005025712.1"/>
    <property type="gene ID" value="ENSMMDG00005012318.1"/>
</dbReference>
<feature type="coiled-coil region" evidence="4">
    <location>
        <begin position="63"/>
        <end position="169"/>
    </location>
</feature>
<dbReference type="PROSITE" id="PS50188">
    <property type="entry name" value="B302_SPRY"/>
    <property type="match status" value="1"/>
</dbReference>
<dbReference type="SUPFAM" id="SSF49899">
    <property type="entry name" value="Concanavalin A-like lectins/glucanases"/>
    <property type="match status" value="1"/>
</dbReference>
<protein>
    <submittedName>
        <fullName evidence="7">Uncharacterized protein</fullName>
    </submittedName>
</protein>
<dbReference type="InterPro" id="IPR050143">
    <property type="entry name" value="TRIM/RBCC"/>
</dbReference>
<dbReference type="SMART" id="SM00589">
    <property type="entry name" value="PRY"/>
    <property type="match status" value="1"/>
</dbReference>
<evidence type="ECO:0000313" key="7">
    <source>
        <dbReference type="Ensembl" id="ENSMMDP00005025712.1"/>
    </source>
</evidence>
<dbReference type="InterPro" id="IPR013320">
    <property type="entry name" value="ConA-like_dom_sf"/>
</dbReference>
<dbReference type="Gene3D" id="2.60.120.920">
    <property type="match status" value="1"/>
</dbReference>
<dbReference type="PROSITE" id="PS50119">
    <property type="entry name" value="ZF_BBOX"/>
    <property type="match status" value="1"/>
</dbReference>
<dbReference type="InterPro" id="IPR003877">
    <property type="entry name" value="SPRY_dom"/>
</dbReference>
<keyword evidence="4" id="KW-0175">Coiled coil</keyword>
<dbReference type="InterPro" id="IPR001870">
    <property type="entry name" value="B30.2/SPRY"/>
</dbReference>
<proteinExistence type="predicted"/>
<dbReference type="GO" id="GO:0008270">
    <property type="term" value="F:zinc ion binding"/>
    <property type="evidence" value="ECO:0007669"/>
    <property type="project" value="UniProtKB-KW"/>
</dbReference>
<dbReference type="Gene3D" id="3.30.160.60">
    <property type="entry name" value="Classic Zinc Finger"/>
    <property type="match status" value="1"/>
</dbReference>
<dbReference type="GeneTree" id="ENSGT00970000193381"/>
<evidence type="ECO:0000313" key="8">
    <source>
        <dbReference type="Proteomes" id="UP000472263"/>
    </source>
</evidence>
<keyword evidence="8" id="KW-1185">Reference proteome</keyword>
<keyword evidence="1 3" id="KW-0479">Metal-binding</keyword>
<feature type="domain" description="B box-type" evidence="5">
    <location>
        <begin position="21"/>
        <end position="62"/>
    </location>
</feature>
<evidence type="ECO:0000259" key="6">
    <source>
        <dbReference type="PROSITE" id="PS50188"/>
    </source>
</evidence>
<keyword evidence="2" id="KW-0862">Zinc</keyword>
<dbReference type="InterPro" id="IPR000315">
    <property type="entry name" value="Znf_B-box"/>
</dbReference>
<reference evidence="7" key="2">
    <citation type="submission" date="2025-08" db="UniProtKB">
        <authorList>
            <consortium name="Ensembl"/>
        </authorList>
    </citation>
    <scope>IDENTIFICATION</scope>
</reference>
<evidence type="ECO:0000256" key="3">
    <source>
        <dbReference type="PROSITE-ProRule" id="PRU00024"/>
    </source>
</evidence>
<evidence type="ECO:0000256" key="4">
    <source>
        <dbReference type="SAM" id="Coils"/>
    </source>
</evidence>
<dbReference type="Pfam" id="PF13765">
    <property type="entry name" value="PRY"/>
    <property type="match status" value="1"/>
</dbReference>
<dbReference type="AlphaFoldDB" id="A0A667YD82"/>
<dbReference type="PANTHER" id="PTHR24103">
    <property type="entry name" value="E3 UBIQUITIN-PROTEIN LIGASE TRIM"/>
    <property type="match status" value="1"/>
</dbReference>
<evidence type="ECO:0000256" key="1">
    <source>
        <dbReference type="ARBA" id="ARBA00022771"/>
    </source>
</evidence>
<reference evidence="7" key="3">
    <citation type="submission" date="2025-09" db="UniProtKB">
        <authorList>
            <consortium name="Ensembl"/>
        </authorList>
    </citation>
    <scope>IDENTIFICATION</scope>
</reference>
<dbReference type="InParanoid" id="A0A667YD82"/>
<dbReference type="InterPro" id="IPR006574">
    <property type="entry name" value="PRY"/>
</dbReference>
<accession>A0A667YD82</accession>
<dbReference type="SMART" id="SM00449">
    <property type="entry name" value="SPRY"/>
    <property type="match status" value="1"/>
</dbReference>
<dbReference type="Pfam" id="PF00643">
    <property type="entry name" value="zf-B_box"/>
    <property type="match status" value="1"/>
</dbReference>
<dbReference type="InterPro" id="IPR003879">
    <property type="entry name" value="Butyrophylin_SPRY"/>
</dbReference>
<dbReference type="SMART" id="SM00336">
    <property type="entry name" value="BBOX"/>
    <property type="match status" value="1"/>
</dbReference>
<keyword evidence="1 3" id="KW-0863">Zinc-finger</keyword>
<name>A0A667YD82_9TELE</name>
<feature type="domain" description="B30.2/SPRY" evidence="6">
    <location>
        <begin position="210"/>
        <end position="401"/>
    </location>
</feature>
<dbReference type="PRINTS" id="PR01407">
    <property type="entry name" value="BUTYPHLNCDUF"/>
</dbReference>
<dbReference type="CDD" id="cd12893">
    <property type="entry name" value="SPRY_PRY_TRIM35"/>
    <property type="match status" value="1"/>
</dbReference>
<reference evidence="7" key="1">
    <citation type="submission" date="2019-06" db="EMBL/GenBank/DDBJ databases">
        <authorList>
            <consortium name="Wellcome Sanger Institute Data Sharing"/>
        </authorList>
    </citation>
    <scope>NUCLEOTIDE SEQUENCE [LARGE SCALE GENOMIC DNA]</scope>
</reference>
<sequence length="402" mass="46222">MRRDNLCEAFLLRRNKRASAGSELLCSLHSEKLKLFCLDHQQPVCLVCRDSETHTDHRFRPVNEAARNHKKELEESLKPLQEKLELFNEVKANCDETAEHIKVQARRTERQIKEEFKKLHQFLQEEEEARIGALREEEEQKSRTMKEKTEALSREIAALSDTIRAIEKELKAEDVSFLLSYKATVERVQRPLLEDPQLLSGALIDEAKHLGNLSFTVWDKMKEVVSYTPVVLDPNTAHPVLILSKDLTRVRQGHKQILPENPERIDSYPSVLGSEGFDSGIHSWDVEVGENTDWFLGVAAESDQRKGDIRTGSWIIGFCHGEYGAVSPLDPDTVLPLQKKLQRIRVHLDWNRGQLTFSDPHTNTNIHTFTHTFTERLFPYFSTDNTVKISPMKVSLTVEQHS</sequence>
<dbReference type="Proteomes" id="UP000472263">
    <property type="component" value="Chromosome 11"/>
</dbReference>